<gene>
    <name evidence="5" type="ORF">GCM10011383_40000</name>
</gene>
<dbReference type="InterPro" id="IPR050221">
    <property type="entry name" value="26S_Proteasome_ATPase"/>
</dbReference>
<protein>
    <recommendedName>
        <fullName evidence="4">AAA+ ATPase domain-containing protein</fullName>
    </recommendedName>
</protein>
<dbReference type="CDD" id="cd19481">
    <property type="entry name" value="RecA-like_protease"/>
    <property type="match status" value="1"/>
</dbReference>
<name>A0ABQ1UT16_9BACT</name>
<dbReference type="Gene3D" id="3.40.50.300">
    <property type="entry name" value="P-loop containing nucleotide triphosphate hydrolases"/>
    <property type="match status" value="1"/>
</dbReference>
<evidence type="ECO:0000256" key="1">
    <source>
        <dbReference type="ARBA" id="ARBA00006914"/>
    </source>
</evidence>
<dbReference type="Pfam" id="PF00004">
    <property type="entry name" value="AAA"/>
    <property type="match status" value="1"/>
</dbReference>
<proteinExistence type="inferred from homology"/>
<evidence type="ECO:0000313" key="5">
    <source>
        <dbReference type="EMBL" id="GGF24364.1"/>
    </source>
</evidence>
<organism evidence="5 6">
    <name type="scientific">Hymenobacter cavernae</name>
    <dbReference type="NCBI Taxonomy" id="2044852"/>
    <lineage>
        <taxon>Bacteria</taxon>
        <taxon>Pseudomonadati</taxon>
        <taxon>Bacteroidota</taxon>
        <taxon>Cytophagia</taxon>
        <taxon>Cytophagales</taxon>
        <taxon>Hymenobacteraceae</taxon>
        <taxon>Hymenobacter</taxon>
    </lineage>
</organism>
<dbReference type="InterPro" id="IPR003959">
    <property type="entry name" value="ATPase_AAA_core"/>
</dbReference>
<keyword evidence="2" id="KW-0547">Nucleotide-binding</keyword>
<dbReference type="PANTHER" id="PTHR23073">
    <property type="entry name" value="26S PROTEASOME REGULATORY SUBUNIT"/>
    <property type="match status" value="1"/>
</dbReference>
<reference evidence="6" key="1">
    <citation type="journal article" date="2019" name="Int. J. Syst. Evol. Microbiol.">
        <title>The Global Catalogue of Microorganisms (GCM) 10K type strain sequencing project: providing services to taxonomists for standard genome sequencing and annotation.</title>
        <authorList>
            <consortium name="The Broad Institute Genomics Platform"/>
            <consortium name="The Broad Institute Genome Sequencing Center for Infectious Disease"/>
            <person name="Wu L."/>
            <person name="Ma J."/>
        </authorList>
    </citation>
    <scope>NUCLEOTIDE SEQUENCE [LARGE SCALE GENOMIC DNA]</scope>
    <source>
        <strain evidence="6">CGMCC 1.15197</strain>
    </source>
</reference>
<dbReference type="SMART" id="SM00382">
    <property type="entry name" value="AAA"/>
    <property type="match status" value="1"/>
</dbReference>
<evidence type="ECO:0000256" key="2">
    <source>
        <dbReference type="ARBA" id="ARBA00022741"/>
    </source>
</evidence>
<comment type="caution">
    <text evidence="5">The sequence shown here is derived from an EMBL/GenBank/DDBJ whole genome shotgun (WGS) entry which is preliminary data.</text>
</comment>
<evidence type="ECO:0000313" key="6">
    <source>
        <dbReference type="Proteomes" id="UP000632273"/>
    </source>
</evidence>
<dbReference type="InterPro" id="IPR027417">
    <property type="entry name" value="P-loop_NTPase"/>
</dbReference>
<dbReference type="RefSeq" id="WP_188815829.1">
    <property type="nucleotide sequence ID" value="NZ_BMHT01000008.1"/>
</dbReference>
<dbReference type="SUPFAM" id="SSF52540">
    <property type="entry name" value="P-loop containing nucleoside triphosphate hydrolases"/>
    <property type="match status" value="1"/>
</dbReference>
<feature type="domain" description="AAA+ ATPase" evidence="4">
    <location>
        <begin position="231"/>
        <end position="363"/>
    </location>
</feature>
<evidence type="ECO:0000259" key="4">
    <source>
        <dbReference type="SMART" id="SM00382"/>
    </source>
</evidence>
<comment type="similarity">
    <text evidence="1">Belongs to the AAA ATPase family.</text>
</comment>
<sequence>MTDLTKTFEYLHQLLAWRLSLLVNPANSSLNRPTPPLYEAAADAPFAQFLVQTQPNEEELVYLSMALVPHLQPSFFDELIGEYAPNRGELPEFGGVRGTNHRGLLPTGETVLFVLAGTSLTQRQRLLPLFSSDHPFAYHKMLTLGEVPVGEPRLSGRLILDPEYVELFTTGHVSTPALSPGFPAQHLRTELAWSDLVLPPGTLAQIRDLENWVHHNETLRGEWGLGARLKPGYRALFYGPPGTGKTMTASLLGKHTSRDVFRIDLSLVVSKYIGETEKNLGGLFDKAQSKNWILFFDEADALFSKRTDTRDAHDRYANQEVAFLLQKIEEFDGLVILASNLKSNLDPAFARRFQAMIHFPMPTAAERLALWQKTLPPNVPLAADVALETLAARYELSGAAILNIVQFVALRALARQAQLLTLEDVMDGIRLEYQKEGKLL</sequence>
<evidence type="ECO:0000256" key="3">
    <source>
        <dbReference type="ARBA" id="ARBA00022840"/>
    </source>
</evidence>
<dbReference type="InterPro" id="IPR003593">
    <property type="entry name" value="AAA+_ATPase"/>
</dbReference>
<dbReference type="EMBL" id="BMHT01000008">
    <property type="protein sequence ID" value="GGF24364.1"/>
    <property type="molecule type" value="Genomic_DNA"/>
</dbReference>
<keyword evidence="3" id="KW-0067">ATP-binding</keyword>
<accession>A0ABQ1UT16</accession>
<keyword evidence="6" id="KW-1185">Reference proteome</keyword>
<dbReference type="Proteomes" id="UP000632273">
    <property type="component" value="Unassembled WGS sequence"/>
</dbReference>